<sequence length="191" mass="20568">MSTLGDPAHPNASTRVILISHAATTATRRTAFPADEPVERPDDLTPVDLGRFTRWLTGPELRCRQTAAGLGLPGETEEALTDQDFGTWRGRALDEITDFSWLTDPSAAPHGGESVEDVIARVGAWLTSLRGSGERVAAVTHPAIIRAAVVHVMNAPAQSFWRIDVASLSVTRLSNSGPNWTLRETGHAVNQ</sequence>
<evidence type="ECO:0000313" key="2">
    <source>
        <dbReference type="Proteomes" id="UP000192674"/>
    </source>
</evidence>
<dbReference type="Proteomes" id="UP000192674">
    <property type="component" value="Unassembled WGS sequence"/>
</dbReference>
<keyword evidence="2" id="KW-1185">Reference proteome</keyword>
<dbReference type="Pfam" id="PF00300">
    <property type="entry name" value="His_Phos_1"/>
    <property type="match status" value="1"/>
</dbReference>
<dbReference type="InterPro" id="IPR029033">
    <property type="entry name" value="His_PPase_superfam"/>
</dbReference>
<dbReference type="SUPFAM" id="SSF53254">
    <property type="entry name" value="Phosphoglycerate mutase-like"/>
    <property type="match status" value="1"/>
</dbReference>
<gene>
    <name evidence="1" type="ORF">SAMN05661093_05830</name>
</gene>
<dbReference type="InterPro" id="IPR013078">
    <property type="entry name" value="His_Pase_superF_clade-1"/>
</dbReference>
<reference evidence="1 2" key="1">
    <citation type="submission" date="2017-04" db="EMBL/GenBank/DDBJ databases">
        <authorList>
            <person name="Afonso C.L."/>
            <person name="Miller P.J."/>
            <person name="Scott M.A."/>
            <person name="Spackman E."/>
            <person name="Goraichik I."/>
            <person name="Dimitrov K.M."/>
            <person name="Suarez D.L."/>
            <person name="Swayne D.E."/>
        </authorList>
    </citation>
    <scope>NUCLEOTIDE SEQUENCE [LARGE SCALE GENOMIC DNA]</scope>
    <source>
        <strain evidence="1 2">DSM 43828</strain>
    </source>
</reference>
<protein>
    <submittedName>
        <fullName evidence="1">Broad specificity phosphatase PhoE</fullName>
    </submittedName>
</protein>
<dbReference type="SMART" id="SM00855">
    <property type="entry name" value="PGAM"/>
    <property type="match status" value="1"/>
</dbReference>
<name>A0A1W2FA33_KIBAR</name>
<proteinExistence type="predicted"/>
<dbReference type="AlphaFoldDB" id="A0A1W2FA33"/>
<dbReference type="EMBL" id="FWXV01000005">
    <property type="protein sequence ID" value="SMD18582.1"/>
    <property type="molecule type" value="Genomic_DNA"/>
</dbReference>
<dbReference type="Gene3D" id="3.40.50.1240">
    <property type="entry name" value="Phosphoglycerate mutase-like"/>
    <property type="match status" value="1"/>
</dbReference>
<dbReference type="RefSeq" id="WP_200825729.1">
    <property type="nucleotide sequence ID" value="NZ_FWXV01000005.1"/>
</dbReference>
<accession>A0A1W2FA33</accession>
<organism evidence="1 2">
    <name type="scientific">Kibdelosporangium aridum</name>
    <dbReference type="NCBI Taxonomy" id="2030"/>
    <lineage>
        <taxon>Bacteria</taxon>
        <taxon>Bacillati</taxon>
        <taxon>Actinomycetota</taxon>
        <taxon>Actinomycetes</taxon>
        <taxon>Pseudonocardiales</taxon>
        <taxon>Pseudonocardiaceae</taxon>
        <taxon>Kibdelosporangium</taxon>
    </lineage>
</organism>
<evidence type="ECO:0000313" key="1">
    <source>
        <dbReference type="EMBL" id="SMD18582.1"/>
    </source>
</evidence>